<protein>
    <submittedName>
        <fullName evidence="2">Uncharacterized protein</fullName>
    </submittedName>
</protein>
<evidence type="ECO:0000313" key="2">
    <source>
        <dbReference type="EnsemblMetazoa" id="OVOC3620.1"/>
    </source>
</evidence>
<evidence type="ECO:0000256" key="1">
    <source>
        <dbReference type="SAM" id="Phobius"/>
    </source>
</evidence>
<reference evidence="2" key="2">
    <citation type="submission" date="2022-06" db="UniProtKB">
        <authorList>
            <consortium name="EnsemblMetazoa"/>
        </authorList>
    </citation>
    <scope>IDENTIFICATION</scope>
</reference>
<accession>A0A8R1XSB8</accession>
<feature type="transmembrane region" description="Helical" evidence="1">
    <location>
        <begin position="64"/>
        <end position="97"/>
    </location>
</feature>
<keyword evidence="1" id="KW-1133">Transmembrane helix</keyword>
<dbReference type="AlphaFoldDB" id="A0A8R1XSB8"/>
<proteinExistence type="predicted"/>
<sequence length="110" mass="12665">DYISFVATTKEDGPVRKSSIAGILVSCYENKEVCEKECLFTCHFTDHCNDSPLPKVACVPQLGLILFATFGFILFVACCFCYVCICVPVFFCYKWLLKWRIKQRNKRMIV</sequence>
<keyword evidence="1" id="KW-0812">Transmembrane</keyword>
<dbReference type="EMBL" id="CMVM020000119">
    <property type="status" value="NOT_ANNOTATED_CDS"/>
    <property type="molecule type" value="Genomic_DNA"/>
</dbReference>
<evidence type="ECO:0000313" key="3">
    <source>
        <dbReference type="Proteomes" id="UP000024404"/>
    </source>
</evidence>
<organism evidence="2 3">
    <name type="scientific">Onchocerca volvulus</name>
    <dbReference type="NCBI Taxonomy" id="6282"/>
    <lineage>
        <taxon>Eukaryota</taxon>
        <taxon>Metazoa</taxon>
        <taxon>Ecdysozoa</taxon>
        <taxon>Nematoda</taxon>
        <taxon>Chromadorea</taxon>
        <taxon>Rhabditida</taxon>
        <taxon>Spirurina</taxon>
        <taxon>Spiruromorpha</taxon>
        <taxon>Filarioidea</taxon>
        <taxon>Onchocercidae</taxon>
        <taxon>Onchocerca</taxon>
    </lineage>
</organism>
<keyword evidence="1" id="KW-0472">Membrane</keyword>
<name>A0A8R1XSB8_ONCVO</name>
<dbReference type="Proteomes" id="UP000024404">
    <property type="component" value="Unassembled WGS sequence"/>
</dbReference>
<keyword evidence="3" id="KW-1185">Reference proteome</keyword>
<reference evidence="3" key="1">
    <citation type="submission" date="2013-10" db="EMBL/GenBank/DDBJ databases">
        <title>Genome sequencing of Onchocerca volvulus.</title>
        <authorList>
            <person name="Cotton J."/>
            <person name="Tsai J."/>
            <person name="Stanley E."/>
            <person name="Tracey A."/>
            <person name="Holroyd N."/>
            <person name="Lustigman S."/>
            <person name="Berriman M."/>
        </authorList>
    </citation>
    <scope>NUCLEOTIDE SEQUENCE</scope>
</reference>
<dbReference type="EnsemblMetazoa" id="OVOC3620.1">
    <property type="protein sequence ID" value="OVOC3620.1"/>
    <property type="gene ID" value="WBGene00240429"/>
</dbReference>